<accession>R4KA35</accession>
<sequence>MLDDVLLPSGSRDYVFDPKEARAIAWFLTGLRREAIRLAKKYRQLDECELLILNGPVDQNAYSDELSLIDTIFAAEDVSISAEEAVFIQEALSLLTPQEQIVVKATILDGFTERETARGLGVSQPVVHRIKNRALNKLHHFILDEPTAK</sequence>
<dbReference type="EMBL" id="CP003273">
    <property type="protein sequence ID" value="AGL00013.1"/>
    <property type="molecule type" value="Genomic_DNA"/>
</dbReference>
<feature type="domain" description="RNA polymerase sigma-70 region 4" evidence="1">
    <location>
        <begin position="91"/>
        <end position="139"/>
    </location>
</feature>
<dbReference type="eggNOG" id="COG1595">
    <property type="taxonomic scope" value="Bacteria"/>
</dbReference>
<evidence type="ECO:0000259" key="1">
    <source>
        <dbReference type="Pfam" id="PF04545"/>
    </source>
</evidence>
<dbReference type="Pfam" id="PF04545">
    <property type="entry name" value="Sigma70_r4"/>
    <property type="match status" value="1"/>
</dbReference>
<dbReference type="Gene3D" id="1.20.140.160">
    <property type="match status" value="1"/>
</dbReference>
<evidence type="ECO:0000313" key="2">
    <source>
        <dbReference type="EMBL" id="AGL00013.1"/>
    </source>
</evidence>
<protein>
    <submittedName>
        <fullName evidence="2">RNA polymerase sigma factor, sigma-70 family</fullName>
    </submittedName>
</protein>
<dbReference type="Proteomes" id="UP000013520">
    <property type="component" value="Chromosome"/>
</dbReference>
<dbReference type="RefSeq" id="WP_006524773.1">
    <property type="nucleotide sequence ID" value="NC_021184.1"/>
</dbReference>
<dbReference type="KEGG" id="dgi:Desgi_0437"/>
<dbReference type="InterPro" id="IPR013324">
    <property type="entry name" value="RNA_pol_sigma_r3/r4-like"/>
</dbReference>
<reference evidence="2 3" key="1">
    <citation type="submission" date="2012-01" db="EMBL/GenBank/DDBJ databases">
        <title>Complete sequence of Desulfotomaculum gibsoniae DSM 7213.</title>
        <authorList>
            <consortium name="US DOE Joint Genome Institute"/>
            <person name="Lucas S."/>
            <person name="Han J."/>
            <person name="Lapidus A."/>
            <person name="Cheng J.-F."/>
            <person name="Goodwin L."/>
            <person name="Pitluck S."/>
            <person name="Peters L."/>
            <person name="Ovchinnikova G."/>
            <person name="Teshima H."/>
            <person name="Detter J.C."/>
            <person name="Han C."/>
            <person name="Tapia R."/>
            <person name="Land M."/>
            <person name="Hauser L."/>
            <person name="Kyrpides N."/>
            <person name="Ivanova N."/>
            <person name="Pagani I."/>
            <person name="Parshina S."/>
            <person name="Plugge C."/>
            <person name="Muyzer G."/>
            <person name="Kuever J."/>
            <person name="Ivanova A."/>
            <person name="Nazina T."/>
            <person name="Klenk H.-P."/>
            <person name="Brambilla E."/>
            <person name="Spring S."/>
            <person name="Stams A.F."/>
            <person name="Woyke T."/>
        </authorList>
    </citation>
    <scope>NUCLEOTIDE SEQUENCE [LARGE SCALE GENOMIC DNA]</scope>
    <source>
        <strain evidence="2 3">DSM 7213</strain>
    </source>
</reference>
<dbReference type="HOGENOM" id="CLU_149201_0_0_9"/>
<dbReference type="InterPro" id="IPR007630">
    <property type="entry name" value="RNA_pol_sigma70_r4"/>
</dbReference>
<organism evidence="2 3">
    <name type="scientific">Desulfoscipio gibsoniae DSM 7213</name>
    <dbReference type="NCBI Taxonomy" id="767817"/>
    <lineage>
        <taxon>Bacteria</taxon>
        <taxon>Bacillati</taxon>
        <taxon>Bacillota</taxon>
        <taxon>Clostridia</taxon>
        <taxon>Eubacteriales</taxon>
        <taxon>Desulfallaceae</taxon>
        <taxon>Desulfoscipio</taxon>
    </lineage>
</organism>
<evidence type="ECO:0000313" key="3">
    <source>
        <dbReference type="Proteomes" id="UP000013520"/>
    </source>
</evidence>
<dbReference type="InterPro" id="IPR014284">
    <property type="entry name" value="RNA_pol_sigma-70_dom"/>
</dbReference>
<proteinExistence type="predicted"/>
<dbReference type="GO" id="GO:0003700">
    <property type="term" value="F:DNA-binding transcription factor activity"/>
    <property type="evidence" value="ECO:0007669"/>
    <property type="project" value="InterPro"/>
</dbReference>
<dbReference type="GO" id="GO:0006352">
    <property type="term" value="P:DNA-templated transcription initiation"/>
    <property type="evidence" value="ECO:0007669"/>
    <property type="project" value="InterPro"/>
</dbReference>
<keyword evidence="3" id="KW-1185">Reference proteome</keyword>
<gene>
    <name evidence="2" type="ORF">Desgi_0437</name>
</gene>
<dbReference type="AlphaFoldDB" id="R4KA35"/>
<dbReference type="NCBIfam" id="TIGR02937">
    <property type="entry name" value="sigma70-ECF"/>
    <property type="match status" value="1"/>
</dbReference>
<dbReference type="OrthoDB" id="1807727at2"/>
<dbReference type="SUPFAM" id="SSF88659">
    <property type="entry name" value="Sigma3 and sigma4 domains of RNA polymerase sigma factors"/>
    <property type="match status" value="1"/>
</dbReference>
<dbReference type="STRING" id="767817.Desgi_0437"/>
<name>R4KA35_9FIRM</name>